<dbReference type="InterPro" id="IPR000847">
    <property type="entry name" value="LysR_HTH_N"/>
</dbReference>
<evidence type="ECO:0000313" key="7">
    <source>
        <dbReference type="EMBL" id="QJR10194.1"/>
    </source>
</evidence>
<dbReference type="FunFam" id="1.10.10.10:FF:000001">
    <property type="entry name" value="LysR family transcriptional regulator"/>
    <property type="match status" value="1"/>
</dbReference>
<feature type="region of interest" description="Disordered" evidence="5">
    <location>
        <begin position="293"/>
        <end position="318"/>
    </location>
</feature>
<feature type="compositionally biased region" description="Polar residues" evidence="5">
    <location>
        <begin position="309"/>
        <end position="318"/>
    </location>
</feature>
<dbReference type="SUPFAM" id="SSF46785">
    <property type="entry name" value="Winged helix' DNA-binding domain"/>
    <property type="match status" value="1"/>
</dbReference>
<dbReference type="Pfam" id="PF03466">
    <property type="entry name" value="LysR_substrate"/>
    <property type="match status" value="1"/>
</dbReference>
<dbReference type="Gene3D" id="1.10.10.10">
    <property type="entry name" value="Winged helix-like DNA-binding domain superfamily/Winged helix DNA-binding domain"/>
    <property type="match status" value="1"/>
</dbReference>
<name>A0A6M4GUP0_9PROT</name>
<dbReference type="Gene3D" id="3.40.190.290">
    <property type="match status" value="1"/>
</dbReference>
<keyword evidence="8" id="KW-1185">Reference proteome</keyword>
<dbReference type="GO" id="GO:0003700">
    <property type="term" value="F:DNA-binding transcription factor activity"/>
    <property type="evidence" value="ECO:0007669"/>
    <property type="project" value="InterPro"/>
</dbReference>
<dbReference type="InterPro" id="IPR005119">
    <property type="entry name" value="LysR_subst-bd"/>
</dbReference>
<dbReference type="PANTHER" id="PTHR30126">
    <property type="entry name" value="HTH-TYPE TRANSCRIPTIONAL REGULATOR"/>
    <property type="match status" value="1"/>
</dbReference>
<dbReference type="EMBL" id="CP053069">
    <property type="protein sequence ID" value="QJR10194.1"/>
    <property type="molecule type" value="Genomic_DNA"/>
</dbReference>
<proteinExistence type="inferred from homology"/>
<gene>
    <name evidence="7" type="primary">hdfR_1</name>
    <name evidence="7" type="ORF">DSM104443_01248</name>
</gene>
<keyword evidence="3" id="KW-0238">DNA-binding</keyword>
<dbReference type="Proteomes" id="UP000501534">
    <property type="component" value="Chromosome"/>
</dbReference>
<dbReference type="Pfam" id="PF00126">
    <property type="entry name" value="HTH_1"/>
    <property type="match status" value="1"/>
</dbReference>
<evidence type="ECO:0000256" key="3">
    <source>
        <dbReference type="ARBA" id="ARBA00023125"/>
    </source>
</evidence>
<dbReference type="GO" id="GO:0000976">
    <property type="term" value="F:transcription cis-regulatory region binding"/>
    <property type="evidence" value="ECO:0007669"/>
    <property type="project" value="TreeGrafter"/>
</dbReference>
<protein>
    <submittedName>
        <fullName evidence="7">HTH-type transcriptional regulator HdfR</fullName>
    </submittedName>
</protein>
<evidence type="ECO:0000259" key="6">
    <source>
        <dbReference type="PROSITE" id="PS50931"/>
    </source>
</evidence>
<dbReference type="SUPFAM" id="SSF53850">
    <property type="entry name" value="Periplasmic binding protein-like II"/>
    <property type="match status" value="1"/>
</dbReference>
<dbReference type="AlphaFoldDB" id="A0A6M4GUP0"/>
<dbReference type="KEGG" id="uru:DSM104443_01248"/>
<evidence type="ECO:0000313" key="8">
    <source>
        <dbReference type="Proteomes" id="UP000501534"/>
    </source>
</evidence>
<accession>A0A6M4GUP0</accession>
<comment type="similarity">
    <text evidence="1">Belongs to the LysR transcriptional regulatory family.</text>
</comment>
<evidence type="ECO:0000256" key="1">
    <source>
        <dbReference type="ARBA" id="ARBA00009437"/>
    </source>
</evidence>
<dbReference type="RefSeq" id="WP_171090536.1">
    <property type="nucleotide sequence ID" value="NZ_CP053069.1"/>
</dbReference>
<dbReference type="PROSITE" id="PS50931">
    <property type="entry name" value="HTH_LYSR"/>
    <property type="match status" value="1"/>
</dbReference>
<sequence>MRLTQLRSFHAVARAGGFTGAARLLHISQPTVTTQVRFLEETYGIELFYRRGRTVKLTPLGEQLYELAQRVFALEGETIHLLQDSGELRSGSLRVGAVGPFHVTEMLARFNQRYPQMQVSVRVGNSTAVLGELIEYHTDVAVLAQYTHDARFHSMPYSRHPVVVFMHKDHRFSARKSIRIKELEGEAMILREEGSTTRKAFDDALRRSGVKPRIVMEIGGREAIREAVIMGVGLGTVSEVEYIPHPQIRAVRIADAEIYTFAHVVCLEERRDARVVRAFFEIAKALRQVRASAGSDNLIEPPRRPNPRKPTQTPRRGS</sequence>
<keyword evidence="2" id="KW-0805">Transcription regulation</keyword>
<dbReference type="InterPro" id="IPR036388">
    <property type="entry name" value="WH-like_DNA-bd_sf"/>
</dbReference>
<reference evidence="7 8" key="1">
    <citation type="submission" date="2020-04" db="EMBL/GenBank/DDBJ databases">
        <title>Usitatibacter rugosus gen. nov., sp. nov. and Usitatibacter palustris sp. nov., novel members of Usitatibacteraceae fam. nov. within the order Nitrosomonadales isolated from soil.</title>
        <authorList>
            <person name="Huber K.J."/>
            <person name="Neumann-Schaal M."/>
            <person name="Geppert A."/>
            <person name="Luckner M."/>
            <person name="Wanner G."/>
            <person name="Overmann J."/>
        </authorList>
    </citation>
    <scope>NUCLEOTIDE SEQUENCE [LARGE SCALE GENOMIC DNA]</scope>
    <source>
        <strain evidence="7 8">0125_3</strain>
    </source>
</reference>
<dbReference type="PANTHER" id="PTHR30126:SF94">
    <property type="entry name" value="LYSR FAMILY TRANSCRIPTIONAL REGULATOR"/>
    <property type="match status" value="1"/>
</dbReference>
<evidence type="ECO:0000256" key="4">
    <source>
        <dbReference type="ARBA" id="ARBA00023163"/>
    </source>
</evidence>
<keyword evidence="4" id="KW-0804">Transcription</keyword>
<evidence type="ECO:0000256" key="5">
    <source>
        <dbReference type="SAM" id="MobiDB-lite"/>
    </source>
</evidence>
<dbReference type="CDD" id="cd05466">
    <property type="entry name" value="PBP2_LTTR_substrate"/>
    <property type="match status" value="1"/>
</dbReference>
<dbReference type="PRINTS" id="PR00039">
    <property type="entry name" value="HTHLYSR"/>
</dbReference>
<dbReference type="InterPro" id="IPR036390">
    <property type="entry name" value="WH_DNA-bd_sf"/>
</dbReference>
<feature type="domain" description="HTH lysR-type" evidence="6">
    <location>
        <begin position="1"/>
        <end position="58"/>
    </location>
</feature>
<organism evidence="7 8">
    <name type="scientific">Usitatibacter rugosus</name>
    <dbReference type="NCBI Taxonomy" id="2732067"/>
    <lineage>
        <taxon>Bacteria</taxon>
        <taxon>Pseudomonadati</taxon>
        <taxon>Pseudomonadota</taxon>
        <taxon>Betaproteobacteria</taxon>
        <taxon>Nitrosomonadales</taxon>
        <taxon>Usitatibacteraceae</taxon>
        <taxon>Usitatibacter</taxon>
    </lineage>
</organism>
<evidence type="ECO:0000256" key="2">
    <source>
        <dbReference type="ARBA" id="ARBA00023015"/>
    </source>
</evidence>